<evidence type="ECO:0000313" key="1">
    <source>
        <dbReference type="EMBL" id="MBH9579735.1"/>
    </source>
</evidence>
<dbReference type="Proteomes" id="UP000613266">
    <property type="component" value="Unassembled WGS sequence"/>
</dbReference>
<evidence type="ECO:0000313" key="2">
    <source>
        <dbReference type="Proteomes" id="UP000613266"/>
    </source>
</evidence>
<gene>
    <name evidence="1" type="ORF">I7X39_22815</name>
</gene>
<name>A0A931JBV8_9BURK</name>
<accession>A0A931JBV8</accession>
<dbReference type="RefSeq" id="WP_198113671.1">
    <property type="nucleotide sequence ID" value="NZ_JAEDAK010000033.1"/>
</dbReference>
<protein>
    <submittedName>
        <fullName evidence="1">Uncharacterized protein</fullName>
    </submittedName>
</protein>
<comment type="caution">
    <text evidence="1">The sequence shown here is derived from an EMBL/GenBank/DDBJ whole genome shotgun (WGS) entry which is preliminary data.</text>
</comment>
<organism evidence="1 2">
    <name type="scientific">Inhella proteolytica</name>
    <dbReference type="NCBI Taxonomy" id="2795029"/>
    <lineage>
        <taxon>Bacteria</taxon>
        <taxon>Pseudomonadati</taxon>
        <taxon>Pseudomonadota</taxon>
        <taxon>Betaproteobacteria</taxon>
        <taxon>Burkholderiales</taxon>
        <taxon>Sphaerotilaceae</taxon>
        <taxon>Inhella</taxon>
    </lineage>
</organism>
<dbReference type="AlphaFoldDB" id="A0A931JBV8"/>
<reference evidence="1" key="1">
    <citation type="submission" date="2020-12" db="EMBL/GenBank/DDBJ databases">
        <title>The genome sequence of Inhella sp. 1Y17.</title>
        <authorList>
            <person name="Liu Y."/>
        </authorList>
    </citation>
    <scope>NUCLEOTIDE SEQUENCE</scope>
    <source>
        <strain evidence="1">1Y17</strain>
    </source>
</reference>
<dbReference type="EMBL" id="JAEDAK010000033">
    <property type="protein sequence ID" value="MBH9579735.1"/>
    <property type="molecule type" value="Genomic_DNA"/>
</dbReference>
<proteinExistence type="predicted"/>
<sequence>MNRAEAVAELKDLWAALSADQDAAVAYGKQSNTPYAQRALIRANFALMEGLSYQLRAVTLASLQATEFLTESELALLREERYTINEKGEPQTKESFLRFPESLLFSIRMYVRNHGAAFEPDIKSSGWQAMRKAAKVRNRVTHPKSAASLALSNQDLAVIQEAAAWWKATMLSMFAACSEADQYWQKQLSNEEA</sequence>
<keyword evidence="2" id="KW-1185">Reference proteome</keyword>